<accession>A0ACB0ZWI8</accession>
<keyword evidence="2" id="KW-1185">Reference proteome</keyword>
<sequence>MTSCFLCRFRSSCQRHETVKTHSVLSSYFKIKCKYSSNKLFVIPG</sequence>
<dbReference type="EMBL" id="CAVMJV010000048">
    <property type="protein sequence ID" value="CAK5082762.1"/>
    <property type="molecule type" value="Genomic_DNA"/>
</dbReference>
<evidence type="ECO:0000313" key="2">
    <source>
        <dbReference type="Proteomes" id="UP001497535"/>
    </source>
</evidence>
<dbReference type="Proteomes" id="UP001497535">
    <property type="component" value="Unassembled WGS sequence"/>
</dbReference>
<name>A0ACB0ZWI8_MELEN</name>
<organism evidence="1 2">
    <name type="scientific">Meloidogyne enterolobii</name>
    <name type="common">Root-knot nematode worm</name>
    <name type="synonym">Meloidogyne mayaguensis</name>
    <dbReference type="NCBI Taxonomy" id="390850"/>
    <lineage>
        <taxon>Eukaryota</taxon>
        <taxon>Metazoa</taxon>
        <taxon>Ecdysozoa</taxon>
        <taxon>Nematoda</taxon>
        <taxon>Chromadorea</taxon>
        <taxon>Rhabditida</taxon>
        <taxon>Tylenchina</taxon>
        <taxon>Tylenchomorpha</taxon>
        <taxon>Tylenchoidea</taxon>
        <taxon>Meloidogynidae</taxon>
        <taxon>Meloidogyninae</taxon>
        <taxon>Meloidogyne</taxon>
    </lineage>
</organism>
<proteinExistence type="predicted"/>
<protein>
    <submittedName>
        <fullName evidence="1">Uncharacterized protein</fullName>
    </submittedName>
</protein>
<evidence type="ECO:0000313" key="1">
    <source>
        <dbReference type="EMBL" id="CAK5082762.1"/>
    </source>
</evidence>
<gene>
    <name evidence="1" type="ORF">MENTE1834_LOCUS30062</name>
</gene>
<comment type="caution">
    <text evidence="1">The sequence shown here is derived from an EMBL/GenBank/DDBJ whole genome shotgun (WGS) entry which is preliminary data.</text>
</comment>
<reference evidence="1" key="1">
    <citation type="submission" date="2023-11" db="EMBL/GenBank/DDBJ databases">
        <authorList>
            <person name="Poullet M."/>
        </authorList>
    </citation>
    <scope>NUCLEOTIDE SEQUENCE</scope>
    <source>
        <strain evidence="1">E1834</strain>
    </source>
</reference>